<keyword evidence="4" id="KW-0378">Hydrolase</keyword>
<keyword evidence="3" id="KW-0551">Lipid droplet</keyword>
<gene>
    <name evidence="6" type="ORF">B0T20DRAFT_343722</name>
</gene>
<dbReference type="Pfam" id="PF10230">
    <property type="entry name" value="LIDHydrolase"/>
    <property type="match status" value="2"/>
</dbReference>
<evidence type="ECO:0000256" key="5">
    <source>
        <dbReference type="SAM" id="MobiDB-lite"/>
    </source>
</evidence>
<dbReference type="GO" id="GO:0019915">
    <property type="term" value="P:lipid storage"/>
    <property type="evidence" value="ECO:0007669"/>
    <property type="project" value="InterPro"/>
</dbReference>
<dbReference type="EMBL" id="JAUTDP010000001">
    <property type="protein sequence ID" value="KAK3402623.1"/>
    <property type="molecule type" value="Genomic_DNA"/>
</dbReference>
<comment type="similarity">
    <text evidence="2">Belongs to the AB hydrolase superfamily. LDAH family.</text>
</comment>
<dbReference type="Gene3D" id="3.40.50.1820">
    <property type="entry name" value="alpha/beta hydrolase"/>
    <property type="match status" value="1"/>
</dbReference>
<evidence type="ECO:0000313" key="6">
    <source>
        <dbReference type="EMBL" id="KAK3402623.1"/>
    </source>
</evidence>
<feature type="compositionally biased region" description="Low complexity" evidence="5">
    <location>
        <begin position="290"/>
        <end position="306"/>
    </location>
</feature>
<evidence type="ECO:0000256" key="1">
    <source>
        <dbReference type="ARBA" id="ARBA00004502"/>
    </source>
</evidence>
<evidence type="ECO:0000313" key="7">
    <source>
        <dbReference type="Proteomes" id="UP001281003"/>
    </source>
</evidence>
<evidence type="ECO:0000256" key="3">
    <source>
        <dbReference type="ARBA" id="ARBA00022677"/>
    </source>
</evidence>
<sequence length="437" mass="49230">MSSVSGASSIPLQPPPPHPSTNTRRPTGPVPFLEYPSPHATTTTTTTGTKPKRYLIFFITGNPGLISYYTPFLTHLRTLLNELEFPFFSSLPGSGQQPITFHIYGQNLIGFSDSDHQPFKPGSSETEPFVLEEQIAYLYESLVKVDEKEGGYDEILLAGHSVGGFLSLEILHRSLLARGQLPISAALLLFPTIHQMHLSPSGLHLSRIRAVPFLNQYAHVLAKRVVDLVPTFALRWITRRVLGMSEHGSEVTTREFLRSRDGIWQALHLGKDEMGVIRDGEGRWGWWTSCSSSSEGEGSTSTASGSQDEEAVAKEMEAVEEDWERVEAQLQHENQQHQHHLSQPHDQQPIAQKHNKGEREAKKPKFFLYFGQNDHWVADKYRDEFIESRKKQGHTTKEGGTTKIVIDEDKIPHAFCINHSEQVAEKVRLWVEEVLEG</sequence>
<evidence type="ECO:0000256" key="4">
    <source>
        <dbReference type="ARBA" id="ARBA00022801"/>
    </source>
</evidence>
<proteinExistence type="inferred from homology"/>
<keyword evidence="7" id="KW-1185">Reference proteome</keyword>
<dbReference type="InterPro" id="IPR029058">
    <property type="entry name" value="AB_hydrolase_fold"/>
</dbReference>
<protein>
    <submittedName>
        <fullName evidence="6">Uncharacterized protein</fullName>
    </submittedName>
</protein>
<comment type="subcellular location">
    <subcellularLocation>
        <location evidence="1">Lipid droplet</location>
    </subcellularLocation>
</comment>
<dbReference type="GO" id="GO:0005811">
    <property type="term" value="C:lipid droplet"/>
    <property type="evidence" value="ECO:0007669"/>
    <property type="project" value="UniProtKB-SubCell"/>
</dbReference>
<dbReference type="InterPro" id="IPR019363">
    <property type="entry name" value="LDAH"/>
</dbReference>
<dbReference type="Proteomes" id="UP001281003">
    <property type="component" value="Unassembled WGS sequence"/>
</dbReference>
<dbReference type="PANTHER" id="PTHR13390">
    <property type="entry name" value="LIPASE"/>
    <property type="match status" value="1"/>
</dbReference>
<feature type="region of interest" description="Disordered" evidence="5">
    <location>
        <begin position="290"/>
        <end position="358"/>
    </location>
</feature>
<dbReference type="SUPFAM" id="SSF53474">
    <property type="entry name" value="alpha/beta-Hydrolases"/>
    <property type="match status" value="1"/>
</dbReference>
<reference evidence="6" key="1">
    <citation type="journal article" date="2023" name="Mol. Phylogenet. Evol.">
        <title>Genome-scale phylogeny and comparative genomics of the fungal order Sordariales.</title>
        <authorList>
            <person name="Hensen N."/>
            <person name="Bonometti L."/>
            <person name="Westerberg I."/>
            <person name="Brannstrom I.O."/>
            <person name="Guillou S."/>
            <person name="Cros-Aarteil S."/>
            <person name="Calhoun S."/>
            <person name="Haridas S."/>
            <person name="Kuo A."/>
            <person name="Mondo S."/>
            <person name="Pangilinan J."/>
            <person name="Riley R."/>
            <person name="LaButti K."/>
            <person name="Andreopoulos B."/>
            <person name="Lipzen A."/>
            <person name="Chen C."/>
            <person name="Yan M."/>
            <person name="Daum C."/>
            <person name="Ng V."/>
            <person name="Clum A."/>
            <person name="Steindorff A."/>
            <person name="Ohm R.A."/>
            <person name="Martin F."/>
            <person name="Silar P."/>
            <person name="Natvig D.O."/>
            <person name="Lalanne C."/>
            <person name="Gautier V."/>
            <person name="Ament-Velasquez S.L."/>
            <person name="Kruys A."/>
            <person name="Hutchinson M.I."/>
            <person name="Powell A.J."/>
            <person name="Barry K."/>
            <person name="Miller A.N."/>
            <person name="Grigoriev I.V."/>
            <person name="Debuchy R."/>
            <person name="Gladieux P."/>
            <person name="Hiltunen Thoren M."/>
            <person name="Johannesson H."/>
        </authorList>
    </citation>
    <scope>NUCLEOTIDE SEQUENCE</scope>
    <source>
        <strain evidence="6">FGSC 1904</strain>
    </source>
</reference>
<dbReference type="PANTHER" id="PTHR13390:SF0">
    <property type="entry name" value="LIPID DROPLET-ASSOCIATED HYDROLASE"/>
    <property type="match status" value="1"/>
</dbReference>
<dbReference type="AlphaFoldDB" id="A0AAE0UFZ2"/>
<reference evidence="6" key="2">
    <citation type="submission" date="2023-07" db="EMBL/GenBank/DDBJ databases">
        <authorList>
            <consortium name="Lawrence Berkeley National Laboratory"/>
            <person name="Haridas S."/>
            <person name="Hensen N."/>
            <person name="Bonometti L."/>
            <person name="Westerberg I."/>
            <person name="Brannstrom I.O."/>
            <person name="Guillou S."/>
            <person name="Cros-Aarteil S."/>
            <person name="Calhoun S."/>
            <person name="Kuo A."/>
            <person name="Mondo S."/>
            <person name="Pangilinan J."/>
            <person name="Riley R."/>
            <person name="LaButti K."/>
            <person name="Andreopoulos B."/>
            <person name="Lipzen A."/>
            <person name="Chen C."/>
            <person name="Yanf M."/>
            <person name="Daum C."/>
            <person name="Ng V."/>
            <person name="Clum A."/>
            <person name="Steindorff A."/>
            <person name="Ohm R."/>
            <person name="Martin F."/>
            <person name="Silar P."/>
            <person name="Natvig D."/>
            <person name="Lalanne C."/>
            <person name="Gautier V."/>
            <person name="Ament-velasquez S.L."/>
            <person name="Kruys A."/>
            <person name="Hutchinson M.I."/>
            <person name="Powell A.J."/>
            <person name="Barry K."/>
            <person name="Miller A.N."/>
            <person name="Grigoriev I.V."/>
            <person name="Debuchy R."/>
            <person name="Gladieux P."/>
            <person name="Thoren M.H."/>
            <person name="Johannesson H."/>
        </authorList>
    </citation>
    <scope>NUCLEOTIDE SEQUENCE</scope>
    <source>
        <strain evidence="6">FGSC 1904</strain>
    </source>
</reference>
<organism evidence="6 7">
    <name type="scientific">Sordaria brevicollis</name>
    <dbReference type="NCBI Taxonomy" id="83679"/>
    <lineage>
        <taxon>Eukaryota</taxon>
        <taxon>Fungi</taxon>
        <taxon>Dikarya</taxon>
        <taxon>Ascomycota</taxon>
        <taxon>Pezizomycotina</taxon>
        <taxon>Sordariomycetes</taxon>
        <taxon>Sordariomycetidae</taxon>
        <taxon>Sordariales</taxon>
        <taxon>Sordariaceae</taxon>
        <taxon>Sordaria</taxon>
    </lineage>
</organism>
<dbReference type="GO" id="GO:0016298">
    <property type="term" value="F:lipase activity"/>
    <property type="evidence" value="ECO:0007669"/>
    <property type="project" value="InterPro"/>
</dbReference>
<evidence type="ECO:0000256" key="2">
    <source>
        <dbReference type="ARBA" id="ARBA00008300"/>
    </source>
</evidence>
<feature type="region of interest" description="Disordered" evidence="5">
    <location>
        <begin position="1"/>
        <end position="47"/>
    </location>
</feature>
<name>A0AAE0UFZ2_SORBR</name>
<comment type="caution">
    <text evidence="6">The sequence shown here is derived from an EMBL/GenBank/DDBJ whole genome shotgun (WGS) entry which is preliminary data.</text>
</comment>
<accession>A0AAE0UFZ2</accession>